<dbReference type="GO" id="GO:0031418">
    <property type="term" value="F:L-ascorbic acid binding"/>
    <property type="evidence" value="ECO:0007669"/>
    <property type="project" value="UniProtKB-KW"/>
</dbReference>
<proteinExistence type="inferred from homology"/>
<keyword evidence="4 7" id="KW-0223">Dioxygenase</keyword>
<dbReference type="NCBIfam" id="NF003975">
    <property type="entry name" value="PRK05467.1-4"/>
    <property type="match status" value="1"/>
</dbReference>
<evidence type="ECO:0000256" key="7">
    <source>
        <dbReference type="HAMAP-Rule" id="MF_00657"/>
    </source>
</evidence>
<dbReference type="SMART" id="SM00702">
    <property type="entry name" value="P4Hc"/>
    <property type="match status" value="1"/>
</dbReference>
<feature type="binding site" evidence="7">
    <location>
        <position position="157"/>
    </location>
    <ligand>
        <name>Fe cation</name>
        <dbReference type="ChEBI" id="CHEBI:24875"/>
    </ligand>
</feature>
<dbReference type="RefSeq" id="WP_017713425.1">
    <property type="nucleotide sequence ID" value="NZ_KB235941.1"/>
</dbReference>
<feature type="binding site" evidence="7">
    <location>
        <position position="167"/>
    </location>
    <ligand>
        <name>2-oxoglutarate</name>
        <dbReference type="ChEBI" id="CHEBI:16810"/>
    </ligand>
</feature>
<dbReference type="InterPro" id="IPR005123">
    <property type="entry name" value="Oxoglu/Fe-dep_dioxygenase_dom"/>
</dbReference>
<comment type="cofactor">
    <cofactor evidence="7">
        <name>Fe(2+)</name>
        <dbReference type="ChEBI" id="CHEBI:29033"/>
    </cofactor>
    <text evidence="7">Binds 1 Fe(2+) ion per subunit.</text>
</comment>
<dbReference type="Proteomes" id="UP000034681">
    <property type="component" value="Unassembled WGS sequence"/>
</dbReference>
<dbReference type="NCBIfam" id="NF003974">
    <property type="entry name" value="PRK05467.1-3"/>
    <property type="match status" value="1"/>
</dbReference>
<organism evidence="9 10">
    <name type="scientific">Prochlorothrix hollandica PCC 9006 = CALU 1027</name>
    <dbReference type="NCBI Taxonomy" id="317619"/>
    <lineage>
        <taxon>Bacteria</taxon>
        <taxon>Bacillati</taxon>
        <taxon>Cyanobacteriota</taxon>
        <taxon>Cyanophyceae</taxon>
        <taxon>Prochlorotrichales</taxon>
        <taxon>Prochlorotrichaceae</taxon>
        <taxon>Prochlorothrix</taxon>
    </lineage>
</organism>
<dbReference type="InterPro" id="IPR044862">
    <property type="entry name" value="Pro_4_hyd_alph_FE2OG_OXY"/>
</dbReference>
<dbReference type="Pfam" id="PF13640">
    <property type="entry name" value="2OG-FeII_Oxy_3"/>
    <property type="match status" value="1"/>
</dbReference>
<evidence type="ECO:0000256" key="1">
    <source>
        <dbReference type="ARBA" id="ARBA00001961"/>
    </source>
</evidence>
<evidence type="ECO:0000256" key="2">
    <source>
        <dbReference type="ARBA" id="ARBA00022723"/>
    </source>
</evidence>
<dbReference type="Gene3D" id="4.10.860.20">
    <property type="entry name" value="Rabenosyn, Rab binding domain"/>
    <property type="match status" value="1"/>
</dbReference>
<dbReference type="OrthoDB" id="9812472at2"/>
<keyword evidence="10" id="KW-1185">Reference proteome</keyword>
<feature type="domain" description="Fe2OG dioxygenase" evidence="8">
    <location>
        <begin position="82"/>
        <end position="176"/>
    </location>
</feature>
<evidence type="ECO:0000256" key="5">
    <source>
        <dbReference type="ARBA" id="ARBA00023002"/>
    </source>
</evidence>
<dbReference type="GO" id="GO:0006974">
    <property type="term" value="P:DNA damage response"/>
    <property type="evidence" value="ECO:0007669"/>
    <property type="project" value="TreeGrafter"/>
</dbReference>
<evidence type="ECO:0000313" key="10">
    <source>
        <dbReference type="Proteomes" id="UP000034681"/>
    </source>
</evidence>
<dbReference type="InterPro" id="IPR041097">
    <property type="entry name" value="PKHD_C"/>
</dbReference>
<comment type="cofactor">
    <cofactor evidence="1 7">
        <name>L-ascorbate</name>
        <dbReference type="ChEBI" id="CHEBI:38290"/>
    </cofactor>
</comment>
<accession>A0A0M2Q0T3</accession>
<evidence type="ECO:0000259" key="8">
    <source>
        <dbReference type="PROSITE" id="PS51471"/>
    </source>
</evidence>
<keyword evidence="6 7" id="KW-0408">Iron</keyword>
<dbReference type="AlphaFoldDB" id="A0A0M2Q0T3"/>
<comment type="caution">
    <text evidence="9">The sequence shown here is derived from an EMBL/GenBank/DDBJ whole genome shotgun (WGS) entry which is preliminary data.</text>
</comment>
<dbReference type="GO" id="GO:0016706">
    <property type="term" value="F:2-oxoglutarate-dependent dioxygenase activity"/>
    <property type="evidence" value="ECO:0007669"/>
    <property type="project" value="UniProtKB-UniRule"/>
</dbReference>
<feature type="binding site" evidence="7">
    <location>
        <position position="102"/>
    </location>
    <ligand>
        <name>Fe cation</name>
        <dbReference type="ChEBI" id="CHEBI:24875"/>
    </ligand>
</feature>
<dbReference type="HAMAP" id="MF_00657">
    <property type="entry name" value="Hydroxyl_YbiX"/>
    <property type="match status" value="1"/>
</dbReference>
<dbReference type="Gene3D" id="2.60.120.620">
    <property type="entry name" value="q2cbj1_9rhob like domain"/>
    <property type="match status" value="1"/>
</dbReference>
<evidence type="ECO:0000256" key="3">
    <source>
        <dbReference type="ARBA" id="ARBA00022896"/>
    </source>
</evidence>
<dbReference type="GO" id="GO:0005506">
    <property type="term" value="F:iron ion binding"/>
    <property type="evidence" value="ECO:0007669"/>
    <property type="project" value="UniProtKB-UniRule"/>
</dbReference>
<dbReference type="EMBL" id="AJTX02000002">
    <property type="protein sequence ID" value="KKJ00913.1"/>
    <property type="molecule type" value="Genomic_DNA"/>
</dbReference>
<dbReference type="Pfam" id="PF18331">
    <property type="entry name" value="PKHD_C"/>
    <property type="match status" value="1"/>
</dbReference>
<sequence>MILEISDILTPNVFKQLQESLGQAEKQGQFIDGKATAGWNAKTVKQNLQLSKTAPCHGPAHAHVTQALHDHHLVQSAVRPRHIHSLLFSRYDIGMAYGSHTDNALMGQWRSDVSFTLFLNAPQDYHGGELVIETSTKTESYKLEANTVLLYPSSSLHWVNPITEGVRWAAVGWIQSWVRDPARRELLFDLDVVRRSLFAQQGKTVEFDLLSKSVSNLLRQWVD</sequence>
<dbReference type="eggNOG" id="COG3128">
    <property type="taxonomic scope" value="Bacteria"/>
</dbReference>
<feature type="binding site" evidence="7">
    <location>
        <position position="100"/>
    </location>
    <ligand>
        <name>Fe cation</name>
        <dbReference type="ChEBI" id="CHEBI:24875"/>
    </ligand>
</feature>
<dbReference type="InterPro" id="IPR023550">
    <property type="entry name" value="PKHD_hydroxylase"/>
</dbReference>
<dbReference type="PANTHER" id="PTHR41536">
    <property type="entry name" value="PKHD-TYPE HYDROXYLASE YBIX"/>
    <property type="match status" value="1"/>
</dbReference>
<protein>
    <submittedName>
        <fullName evidence="9">Nuclease PIN</fullName>
    </submittedName>
</protein>
<dbReference type="InterPro" id="IPR006620">
    <property type="entry name" value="Pro_4_hyd_alph"/>
</dbReference>
<keyword evidence="3 7" id="KW-0847">Vitamin C</keyword>
<dbReference type="GO" id="GO:0006879">
    <property type="term" value="P:intracellular iron ion homeostasis"/>
    <property type="evidence" value="ECO:0007669"/>
    <property type="project" value="TreeGrafter"/>
</dbReference>
<evidence type="ECO:0000256" key="4">
    <source>
        <dbReference type="ARBA" id="ARBA00022964"/>
    </source>
</evidence>
<gene>
    <name evidence="9" type="ORF">PROH_00210</name>
</gene>
<keyword evidence="5 7" id="KW-0560">Oxidoreductase</keyword>
<keyword evidence="2 7" id="KW-0479">Metal-binding</keyword>
<reference evidence="9" key="1">
    <citation type="submission" date="2012-04" db="EMBL/GenBank/DDBJ databases">
        <authorList>
            <person name="Borisov I.G."/>
            <person name="Ivanikova N.V."/>
            <person name="Pinevich A.V."/>
        </authorList>
    </citation>
    <scope>NUCLEOTIDE SEQUENCE</scope>
    <source>
        <strain evidence="9">CALU 1027</strain>
    </source>
</reference>
<name>A0A0M2Q0T3_PROHO</name>
<evidence type="ECO:0000313" key="9">
    <source>
        <dbReference type="EMBL" id="KKJ00913.1"/>
    </source>
</evidence>
<dbReference type="PROSITE" id="PS51471">
    <property type="entry name" value="FE2OG_OXY"/>
    <property type="match status" value="1"/>
</dbReference>
<dbReference type="PANTHER" id="PTHR41536:SF1">
    <property type="entry name" value="PKHD-TYPE HYDROXYLASE YBIX"/>
    <property type="match status" value="1"/>
</dbReference>
<evidence type="ECO:0000256" key="6">
    <source>
        <dbReference type="ARBA" id="ARBA00023004"/>
    </source>
</evidence>